<evidence type="ECO:0000256" key="1">
    <source>
        <dbReference type="SAM" id="MobiDB-lite"/>
    </source>
</evidence>
<comment type="caution">
    <text evidence="3">The sequence shown here is derived from an EMBL/GenBank/DDBJ whole genome shotgun (WGS) entry which is preliminary data.</text>
</comment>
<dbReference type="VEuPathDB" id="FungiDB:PC110_g17818"/>
<dbReference type="EMBL" id="RCMK01000249">
    <property type="protein sequence ID" value="KAG2941098.1"/>
    <property type="molecule type" value="Genomic_DNA"/>
</dbReference>
<evidence type="ECO:0000313" key="3">
    <source>
        <dbReference type="EMBL" id="KAG2941098.1"/>
    </source>
</evidence>
<name>A0A8T1DJE1_9STRA</name>
<feature type="region of interest" description="Disordered" evidence="1">
    <location>
        <begin position="37"/>
        <end position="71"/>
    </location>
</feature>
<dbReference type="EMBL" id="RCML01000097">
    <property type="protein sequence ID" value="KAG2991768.1"/>
    <property type="molecule type" value="Genomic_DNA"/>
</dbReference>
<accession>A0A8T1DJE1</accession>
<dbReference type="AlphaFoldDB" id="A0A8T1DJE1"/>
<gene>
    <name evidence="2" type="ORF">PC113_g10225</name>
    <name evidence="3" type="ORF">PC117_g10328</name>
    <name evidence="4" type="ORF">PC118_g4948</name>
</gene>
<organism evidence="3 5">
    <name type="scientific">Phytophthora cactorum</name>
    <dbReference type="NCBI Taxonomy" id="29920"/>
    <lineage>
        <taxon>Eukaryota</taxon>
        <taxon>Sar</taxon>
        <taxon>Stramenopiles</taxon>
        <taxon>Oomycota</taxon>
        <taxon>Peronosporomycetes</taxon>
        <taxon>Peronosporales</taxon>
        <taxon>Peronosporaceae</taxon>
        <taxon>Phytophthora</taxon>
    </lineage>
</organism>
<proteinExistence type="predicted"/>
<sequence length="187" mass="21014">MQHVGDAPGDSSVQVAMAVDVQGVPQETMKINVQGVANEKVEPEVQDSGQPDEQEMLSVDDGLDNIQGGGHENPNLASLGSCFSHPKVADYMIKKVPPRERLPPDEVTYILPWTVIRRCEQKVTTLQGKQNDLGEKDIFLDAEVDFKRRFQHQRHLFLLRWSFFNSWQKVHSGTPQLPCFSYLAAQG</sequence>
<evidence type="ECO:0000313" key="4">
    <source>
        <dbReference type="EMBL" id="KAG2991768.1"/>
    </source>
</evidence>
<evidence type="ECO:0000313" key="2">
    <source>
        <dbReference type="EMBL" id="KAG2857966.1"/>
    </source>
</evidence>
<protein>
    <submittedName>
        <fullName evidence="3">Uncharacterized protein</fullName>
    </submittedName>
</protein>
<dbReference type="Proteomes" id="UP000736787">
    <property type="component" value="Unassembled WGS sequence"/>
</dbReference>
<dbReference type="Proteomes" id="UP000735874">
    <property type="component" value="Unassembled WGS sequence"/>
</dbReference>
<dbReference type="Proteomes" id="UP000697107">
    <property type="component" value="Unassembled WGS sequence"/>
</dbReference>
<dbReference type="EMBL" id="RCMG01000269">
    <property type="protein sequence ID" value="KAG2857966.1"/>
    <property type="molecule type" value="Genomic_DNA"/>
</dbReference>
<reference evidence="3" key="1">
    <citation type="submission" date="2018-10" db="EMBL/GenBank/DDBJ databases">
        <title>Effector identification in a new, highly contiguous assembly of the strawberry crown rot pathogen Phytophthora cactorum.</title>
        <authorList>
            <person name="Armitage A.D."/>
            <person name="Nellist C.F."/>
            <person name="Bates H."/>
            <person name="Vickerstaff R.J."/>
            <person name="Harrison R.J."/>
        </authorList>
    </citation>
    <scope>NUCLEOTIDE SEQUENCE</scope>
    <source>
        <strain evidence="2">15-7</strain>
        <strain evidence="3">4040</strain>
        <strain evidence="4">P415</strain>
    </source>
</reference>
<evidence type="ECO:0000313" key="5">
    <source>
        <dbReference type="Proteomes" id="UP000736787"/>
    </source>
</evidence>